<dbReference type="AlphaFoldDB" id="U1RH29"/>
<keyword evidence="2" id="KW-0472">Membrane</keyword>
<feature type="compositionally biased region" description="Low complexity" evidence="1">
    <location>
        <begin position="1"/>
        <end position="15"/>
    </location>
</feature>
<name>U1RH29_9ACTO</name>
<dbReference type="PATRIC" id="fig|1227262.3.peg.1918"/>
<keyword evidence="2" id="KW-0812">Transmembrane</keyword>
<protein>
    <submittedName>
        <fullName evidence="3">Uncharacterized protein</fullName>
    </submittedName>
</protein>
<feature type="region of interest" description="Disordered" evidence="1">
    <location>
        <begin position="1"/>
        <end position="52"/>
    </location>
</feature>
<dbReference type="Proteomes" id="UP000016498">
    <property type="component" value="Unassembled WGS sequence"/>
</dbReference>
<evidence type="ECO:0000256" key="2">
    <source>
        <dbReference type="SAM" id="Phobius"/>
    </source>
</evidence>
<feature type="transmembrane region" description="Helical" evidence="2">
    <location>
        <begin position="129"/>
        <end position="151"/>
    </location>
</feature>
<proteinExistence type="predicted"/>
<gene>
    <name evidence="3" type="ORF">HMPREF1549_02346</name>
</gene>
<comment type="caution">
    <text evidence="3">The sequence shown here is derived from an EMBL/GenBank/DDBJ whole genome shotgun (WGS) entry which is preliminary data.</text>
</comment>
<sequence length="208" mass="21133">MSMSSSFSPSSSPSFDPQVASSGGGMGIGGAEALPPSAPGPAEAGSSSPEPQRTRAFRAGVVMVILACALLGGGTYALLASIRVFDVVFQGAGLISWPSVMVVAAGAILAFVAFVVSVVAVVRARPKTLAALLVLASLVLPAAAMAAGGHYGTSALKDHTMNQALEYAGKVEPEQVDEVLGKVEGMGLSIPWREEIVETIRSAKDVVH</sequence>
<organism evidence="3 4">
    <name type="scientific">Actinomyces johnsonii F0510</name>
    <dbReference type="NCBI Taxonomy" id="1227262"/>
    <lineage>
        <taxon>Bacteria</taxon>
        <taxon>Bacillati</taxon>
        <taxon>Actinomycetota</taxon>
        <taxon>Actinomycetes</taxon>
        <taxon>Actinomycetales</taxon>
        <taxon>Actinomycetaceae</taxon>
        <taxon>Actinomyces</taxon>
    </lineage>
</organism>
<feature type="transmembrane region" description="Helical" evidence="2">
    <location>
        <begin position="99"/>
        <end position="122"/>
    </location>
</feature>
<evidence type="ECO:0000313" key="4">
    <source>
        <dbReference type="Proteomes" id="UP000016498"/>
    </source>
</evidence>
<dbReference type="HOGENOM" id="CLU_1472230_0_0_11"/>
<reference evidence="3 4" key="1">
    <citation type="submission" date="2013-06" db="EMBL/GenBank/DDBJ databases">
        <authorList>
            <person name="Weinstock G."/>
            <person name="Sodergren E."/>
            <person name="Lobos E.A."/>
            <person name="Fulton L."/>
            <person name="Fulton R."/>
            <person name="Courtney L."/>
            <person name="Fronick C."/>
            <person name="O'Laughlin M."/>
            <person name="Godfrey J."/>
            <person name="Wilson R.M."/>
            <person name="Miner T."/>
            <person name="Farmer C."/>
            <person name="Delehaunty K."/>
            <person name="Cordes M."/>
            <person name="Minx P."/>
            <person name="Tomlinson C."/>
            <person name="Chen J."/>
            <person name="Wollam A."/>
            <person name="Pepin K.H."/>
            <person name="Bhonagiri V."/>
            <person name="Zhang X."/>
            <person name="Warren W."/>
            <person name="Mitreva M."/>
            <person name="Mardis E.R."/>
            <person name="Wilson R.K."/>
        </authorList>
    </citation>
    <scope>NUCLEOTIDE SEQUENCE [LARGE SCALE GENOMIC DNA]</scope>
    <source>
        <strain evidence="3 4">F0510</strain>
    </source>
</reference>
<keyword evidence="2" id="KW-1133">Transmembrane helix</keyword>
<evidence type="ECO:0000256" key="1">
    <source>
        <dbReference type="SAM" id="MobiDB-lite"/>
    </source>
</evidence>
<dbReference type="EMBL" id="AWSD01000261">
    <property type="protein sequence ID" value="ERH17807.1"/>
    <property type="molecule type" value="Genomic_DNA"/>
</dbReference>
<feature type="compositionally biased region" description="Low complexity" evidence="1">
    <location>
        <begin position="31"/>
        <end position="51"/>
    </location>
</feature>
<dbReference type="RefSeq" id="WP_021606953.1">
    <property type="nucleotide sequence ID" value="NZ_KE951738.1"/>
</dbReference>
<evidence type="ECO:0000313" key="3">
    <source>
        <dbReference type="EMBL" id="ERH17807.1"/>
    </source>
</evidence>
<accession>U1RH29</accession>
<feature type="transmembrane region" description="Helical" evidence="2">
    <location>
        <begin position="56"/>
        <end position="79"/>
    </location>
</feature>